<name>A0A6M4GZL2_9PROT</name>
<comment type="similarity">
    <text evidence="7">Belongs to the dTDP-4-dehydrorhamnose 3,5-epimerase family.</text>
</comment>
<dbReference type="CDD" id="cd00438">
    <property type="entry name" value="cupin_RmlC"/>
    <property type="match status" value="1"/>
</dbReference>
<evidence type="ECO:0000256" key="6">
    <source>
        <dbReference type="PIRSR" id="PIRSR600888-3"/>
    </source>
</evidence>
<evidence type="ECO:0000256" key="3">
    <source>
        <dbReference type="ARBA" id="ARBA00012098"/>
    </source>
</evidence>
<dbReference type="EC" id="5.1.3.13" evidence="3 7"/>
<keyword evidence="9" id="KW-1185">Reference proteome</keyword>
<evidence type="ECO:0000256" key="2">
    <source>
        <dbReference type="ARBA" id="ARBA00001997"/>
    </source>
</evidence>
<evidence type="ECO:0000313" key="8">
    <source>
        <dbReference type="EMBL" id="QJR12681.1"/>
    </source>
</evidence>
<evidence type="ECO:0000256" key="7">
    <source>
        <dbReference type="RuleBase" id="RU364069"/>
    </source>
</evidence>
<dbReference type="PANTHER" id="PTHR21047">
    <property type="entry name" value="DTDP-6-DEOXY-D-GLUCOSE-3,5 EPIMERASE"/>
    <property type="match status" value="1"/>
</dbReference>
<comment type="function">
    <text evidence="2 7">Catalyzes the epimerization of the C3' and C5'positions of dTDP-6-deoxy-D-xylo-4-hexulose, forming dTDP-6-deoxy-L-lyxo-4-hexulose.</text>
</comment>
<dbReference type="Gene3D" id="2.60.120.10">
    <property type="entry name" value="Jelly Rolls"/>
    <property type="match status" value="1"/>
</dbReference>
<feature type="site" description="Participates in a stacking interaction with the thymidine ring of dTDP-4-oxo-6-deoxyglucose" evidence="6">
    <location>
        <position position="137"/>
    </location>
</feature>
<feature type="active site" description="Proton donor" evidence="5">
    <location>
        <position position="131"/>
    </location>
</feature>
<protein>
    <recommendedName>
        <fullName evidence="4 7">dTDP-4-dehydrorhamnose 3,5-epimerase</fullName>
        <ecNumber evidence="3 7">5.1.3.13</ecNumber>
    </recommendedName>
    <alternativeName>
        <fullName evidence="7">Thymidine diphospho-4-keto-rhamnose 3,5-epimerase</fullName>
    </alternativeName>
</protein>
<dbReference type="KEGG" id="uru:DSM104443_03773"/>
<accession>A0A6M4GZL2</accession>
<dbReference type="Pfam" id="PF00908">
    <property type="entry name" value="dTDP_sugar_isom"/>
    <property type="match status" value="1"/>
</dbReference>
<comment type="pathway">
    <text evidence="7">Carbohydrate biosynthesis; dTDP-L-rhamnose biosynthesis.</text>
</comment>
<evidence type="ECO:0000313" key="9">
    <source>
        <dbReference type="Proteomes" id="UP000501534"/>
    </source>
</evidence>
<dbReference type="InterPro" id="IPR000888">
    <property type="entry name" value="RmlC-like"/>
</dbReference>
<gene>
    <name evidence="8" type="primary">rfbC</name>
    <name evidence="8" type="ORF">DSM104443_03773</name>
</gene>
<dbReference type="GO" id="GO:0019305">
    <property type="term" value="P:dTDP-rhamnose biosynthetic process"/>
    <property type="evidence" value="ECO:0007669"/>
    <property type="project" value="UniProtKB-UniRule"/>
</dbReference>
<keyword evidence="7 8" id="KW-0413">Isomerase</keyword>
<dbReference type="InterPro" id="IPR014710">
    <property type="entry name" value="RmlC-like_jellyroll"/>
</dbReference>
<organism evidence="8 9">
    <name type="scientific">Usitatibacter rugosus</name>
    <dbReference type="NCBI Taxonomy" id="2732067"/>
    <lineage>
        <taxon>Bacteria</taxon>
        <taxon>Pseudomonadati</taxon>
        <taxon>Pseudomonadota</taxon>
        <taxon>Betaproteobacteria</taxon>
        <taxon>Nitrosomonadales</taxon>
        <taxon>Usitatibacteraceae</taxon>
        <taxon>Usitatibacter</taxon>
    </lineage>
</organism>
<dbReference type="GO" id="GO:0008830">
    <property type="term" value="F:dTDP-4-dehydrorhamnose 3,5-epimerase activity"/>
    <property type="evidence" value="ECO:0007669"/>
    <property type="project" value="UniProtKB-UniRule"/>
</dbReference>
<dbReference type="UniPathway" id="UPA00124"/>
<evidence type="ECO:0000256" key="5">
    <source>
        <dbReference type="PIRSR" id="PIRSR600888-1"/>
    </source>
</evidence>
<proteinExistence type="inferred from homology"/>
<dbReference type="RefSeq" id="WP_171095093.1">
    <property type="nucleotide sequence ID" value="NZ_CP053069.1"/>
</dbReference>
<feature type="active site" description="Proton acceptor" evidence="5">
    <location>
        <position position="61"/>
    </location>
</feature>
<dbReference type="SUPFAM" id="SSF51182">
    <property type="entry name" value="RmlC-like cupins"/>
    <property type="match status" value="1"/>
</dbReference>
<dbReference type="EMBL" id="CP053069">
    <property type="protein sequence ID" value="QJR12681.1"/>
    <property type="molecule type" value="Genomic_DNA"/>
</dbReference>
<dbReference type="AlphaFoldDB" id="A0A6M4GZL2"/>
<comment type="subunit">
    <text evidence="7">Homodimer.</text>
</comment>
<dbReference type="GO" id="GO:0005829">
    <property type="term" value="C:cytosol"/>
    <property type="evidence" value="ECO:0007669"/>
    <property type="project" value="TreeGrafter"/>
</dbReference>
<evidence type="ECO:0000256" key="1">
    <source>
        <dbReference type="ARBA" id="ARBA00001298"/>
    </source>
</evidence>
<dbReference type="PANTHER" id="PTHR21047:SF2">
    <property type="entry name" value="THYMIDINE DIPHOSPHO-4-KETO-RHAMNOSE 3,5-EPIMERASE"/>
    <property type="match status" value="1"/>
</dbReference>
<reference evidence="8 9" key="1">
    <citation type="submission" date="2020-04" db="EMBL/GenBank/DDBJ databases">
        <title>Usitatibacter rugosus gen. nov., sp. nov. and Usitatibacter palustris sp. nov., novel members of Usitatibacteraceae fam. nov. within the order Nitrosomonadales isolated from soil.</title>
        <authorList>
            <person name="Huber K.J."/>
            <person name="Neumann-Schaal M."/>
            <person name="Geppert A."/>
            <person name="Luckner M."/>
            <person name="Wanner G."/>
            <person name="Overmann J."/>
        </authorList>
    </citation>
    <scope>NUCLEOTIDE SEQUENCE [LARGE SCALE GENOMIC DNA]</scope>
    <source>
        <strain evidence="8 9">0125_3</strain>
    </source>
</reference>
<dbReference type="NCBIfam" id="TIGR01221">
    <property type="entry name" value="rmlC"/>
    <property type="match status" value="1"/>
</dbReference>
<evidence type="ECO:0000256" key="4">
    <source>
        <dbReference type="ARBA" id="ARBA00019595"/>
    </source>
</evidence>
<comment type="catalytic activity">
    <reaction evidence="1 7">
        <text>dTDP-4-dehydro-6-deoxy-alpha-D-glucose = dTDP-4-dehydro-beta-L-rhamnose</text>
        <dbReference type="Rhea" id="RHEA:16969"/>
        <dbReference type="ChEBI" id="CHEBI:57649"/>
        <dbReference type="ChEBI" id="CHEBI:62830"/>
        <dbReference type="EC" id="5.1.3.13"/>
    </reaction>
</comment>
<dbReference type="Proteomes" id="UP000501534">
    <property type="component" value="Chromosome"/>
</dbReference>
<dbReference type="InterPro" id="IPR011051">
    <property type="entry name" value="RmlC_Cupin_sf"/>
</dbReference>
<sequence length="181" mass="20299">MKLEPRRLAGTYEIRFEPRGDERGYFMRWYDRDIFARAGLPTEWIQANESSSLRNVVRGLHFQRPPHAETKLVRAVAGRVFDVFVDLRRGSPTYGQSDSVELSAERKNAVLIPRGFAHGFCALTDDAVVSYLVDNAYAPNAEGGLAWDDPALGITWPVDANPVVSARDRAWPRLADLEPIG</sequence>
<dbReference type="GO" id="GO:0000271">
    <property type="term" value="P:polysaccharide biosynthetic process"/>
    <property type="evidence" value="ECO:0007669"/>
    <property type="project" value="TreeGrafter"/>
</dbReference>